<feature type="non-terminal residue" evidence="1">
    <location>
        <position position="72"/>
    </location>
</feature>
<organism evidence="1">
    <name type="scientific">mine drainage metagenome</name>
    <dbReference type="NCBI Taxonomy" id="410659"/>
    <lineage>
        <taxon>unclassified sequences</taxon>
        <taxon>metagenomes</taxon>
        <taxon>ecological metagenomes</taxon>
    </lineage>
</organism>
<dbReference type="SUPFAM" id="SSF53335">
    <property type="entry name" value="S-adenosyl-L-methionine-dependent methyltransferases"/>
    <property type="match status" value="1"/>
</dbReference>
<dbReference type="EMBL" id="AUZX01009758">
    <property type="protein sequence ID" value="EQD50752.1"/>
    <property type="molecule type" value="Genomic_DNA"/>
</dbReference>
<keyword evidence="1" id="KW-0808">Transferase</keyword>
<keyword evidence="1" id="KW-0489">Methyltransferase</keyword>
<dbReference type="Pfam" id="PF02353">
    <property type="entry name" value="CMAS"/>
    <property type="match status" value="1"/>
</dbReference>
<evidence type="ECO:0000313" key="1">
    <source>
        <dbReference type="EMBL" id="EQD50752.1"/>
    </source>
</evidence>
<dbReference type="GO" id="GO:0008168">
    <property type="term" value="F:methyltransferase activity"/>
    <property type="evidence" value="ECO:0007669"/>
    <property type="project" value="UniProtKB-KW"/>
</dbReference>
<dbReference type="Gene3D" id="3.40.50.150">
    <property type="entry name" value="Vaccinia Virus protein VP39"/>
    <property type="match status" value="1"/>
</dbReference>
<gene>
    <name evidence="1" type="ORF">B1A_13346</name>
</gene>
<dbReference type="AlphaFoldDB" id="T1A1I9"/>
<sequence>MLTVNYDKFGLKPGDRILDMGCGAGRHAFESFRRGGKVVALDASDTELKNVAGLFVAMGQEGETTPEGRASV</sequence>
<accession>T1A1I9</accession>
<reference evidence="1" key="1">
    <citation type="submission" date="2013-08" db="EMBL/GenBank/DDBJ databases">
        <authorList>
            <person name="Mendez C."/>
            <person name="Richter M."/>
            <person name="Ferrer M."/>
            <person name="Sanchez J."/>
        </authorList>
    </citation>
    <scope>NUCLEOTIDE SEQUENCE</scope>
</reference>
<reference evidence="1" key="2">
    <citation type="journal article" date="2014" name="ISME J.">
        <title>Microbial stratification in low pH oxic and suboxic macroscopic growths along an acid mine drainage.</title>
        <authorList>
            <person name="Mendez-Garcia C."/>
            <person name="Mesa V."/>
            <person name="Sprenger R.R."/>
            <person name="Richter M."/>
            <person name="Diez M.S."/>
            <person name="Solano J."/>
            <person name="Bargiela R."/>
            <person name="Golyshina O.V."/>
            <person name="Manteca A."/>
            <person name="Ramos J.L."/>
            <person name="Gallego J.R."/>
            <person name="Llorente I."/>
            <person name="Martins Dos Santos V.A."/>
            <person name="Jensen O.N."/>
            <person name="Pelaez A.I."/>
            <person name="Sanchez J."/>
            <person name="Ferrer M."/>
        </authorList>
    </citation>
    <scope>NUCLEOTIDE SEQUENCE</scope>
</reference>
<comment type="caution">
    <text evidence="1">The sequence shown here is derived from an EMBL/GenBank/DDBJ whole genome shotgun (WGS) entry which is preliminary data.</text>
</comment>
<dbReference type="GO" id="GO:0032259">
    <property type="term" value="P:methylation"/>
    <property type="evidence" value="ECO:0007669"/>
    <property type="project" value="UniProtKB-KW"/>
</dbReference>
<proteinExistence type="predicted"/>
<protein>
    <submittedName>
        <fullName evidence="1">Methyltransferase type 11</fullName>
    </submittedName>
</protein>
<dbReference type="InterPro" id="IPR029063">
    <property type="entry name" value="SAM-dependent_MTases_sf"/>
</dbReference>
<name>T1A1I9_9ZZZZ</name>